<accession>L8K1H6</accession>
<dbReference type="OrthoDB" id="9806995at2"/>
<dbReference type="InterPro" id="IPR036097">
    <property type="entry name" value="HisK_dim/P_sf"/>
</dbReference>
<dbReference type="InterPro" id="IPR013783">
    <property type="entry name" value="Ig-like_fold"/>
</dbReference>
<keyword evidence="5" id="KW-1133">Transmembrane helix</keyword>
<keyword evidence="5" id="KW-0472">Membrane</keyword>
<dbReference type="InterPro" id="IPR005467">
    <property type="entry name" value="His_kinase_dom"/>
</dbReference>
<feature type="coiled-coil region" evidence="4">
    <location>
        <begin position="792"/>
        <end position="858"/>
    </location>
</feature>
<dbReference type="STRING" id="1237149.C900_04149"/>
<dbReference type="Pfam" id="PF07494">
    <property type="entry name" value="Reg_prop"/>
    <property type="match status" value="6"/>
</dbReference>
<keyword evidence="3" id="KW-0597">Phosphoprotein</keyword>
<dbReference type="InterPro" id="IPR011110">
    <property type="entry name" value="Reg_prop"/>
</dbReference>
<dbReference type="GO" id="GO:0000155">
    <property type="term" value="F:phosphorelay sensor kinase activity"/>
    <property type="evidence" value="ECO:0007669"/>
    <property type="project" value="InterPro"/>
</dbReference>
<evidence type="ECO:0000256" key="2">
    <source>
        <dbReference type="ARBA" id="ARBA00012438"/>
    </source>
</evidence>
<dbReference type="AlphaFoldDB" id="L8K1H6"/>
<dbReference type="Gene3D" id="2.60.40.10">
    <property type="entry name" value="Immunoglobulins"/>
    <property type="match status" value="1"/>
</dbReference>
<organism evidence="7 8">
    <name type="scientific">Fulvivirga imtechensis AK7</name>
    <dbReference type="NCBI Taxonomy" id="1237149"/>
    <lineage>
        <taxon>Bacteria</taxon>
        <taxon>Pseudomonadati</taxon>
        <taxon>Bacteroidota</taxon>
        <taxon>Cytophagia</taxon>
        <taxon>Cytophagales</taxon>
        <taxon>Fulvivirgaceae</taxon>
        <taxon>Fulvivirga</taxon>
    </lineage>
</organism>
<evidence type="ECO:0000256" key="3">
    <source>
        <dbReference type="ARBA" id="ARBA00022553"/>
    </source>
</evidence>
<dbReference type="Gene3D" id="2.130.10.10">
    <property type="entry name" value="YVTN repeat-like/Quinoprotein amine dehydrogenase"/>
    <property type="match status" value="4"/>
</dbReference>
<evidence type="ECO:0000313" key="7">
    <source>
        <dbReference type="EMBL" id="ELR73297.1"/>
    </source>
</evidence>
<dbReference type="SMART" id="SM00387">
    <property type="entry name" value="HATPase_c"/>
    <property type="match status" value="1"/>
</dbReference>
<proteinExistence type="predicted"/>
<dbReference type="eggNOG" id="COG3292">
    <property type="taxonomic scope" value="Bacteria"/>
</dbReference>
<dbReference type="InterPro" id="IPR003661">
    <property type="entry name" value="HisK_dim/P_dom"/>
</dbReference>
<dbReference type="PROSITE" id="PS50109">
    <property type="entry name" value="HIS_KIN"/>
    <property type="match status" value="1"/>
</dbReference>
<comment type="caution">
    <text evidence="7">The sequence shown here is derived from an EMBL/GenBank/DDBJ whole genome shotgun (WGS) entry which is preliminary data.</text>
</comment>
<keyword evidence="4" id="KW-0175">Coiled coil</keyword>
<name>L8K1H6_9BACT</name>
<dbReference type="EC" id="2.7.13.3" evidence="2"/>
<dbReference type="CDD" id="cd00082">
    <property type="entry name" value="HisKA"/>
    <property type="match status" value="1"/>
</dbReference>
<dbReference type="eggNOG" id="COG0642">
    <property type="taxonomic scope" value="Bacteria"/>
</dbReference>
<dbReference type="InterPro" id="IPR015943">
    <property type="entry name" value="WD40/YVTN_repeat-like_dom_sf"/>
</dbReference>
<sequence length="1090" mass="122650">MKFLQIQLIFFVAILIAGIANDIFGQPKRLVIPGGDTQQYYVERWTTDDGLPANTLLRIHKSEKGYIWLSSFDGVIKFDGIQFTNYTRANDNIPSNAISQIEEDSNNKLWISTYGDGIMSYQNGEFISENDENMKNQSIQTMVIDNDRIWIGTRGNGLYYHTGKEINKFKHHPAIENITISAISIVADGTIWIGTEGNGLVSYHNEQFQIFTTKDGLPGNKIFSIHIDQNGKLWVGTDLGLCWFNGKNFEPVAGIDPCLINTIFEDKKGNLWLATDCGLYRKTRDANKWAQLALADVIPSDFFTDVLVDDNENIWVTTYHAGLAHIKKSKFTNYTVRDGLATKAISSIAAYGDNRFLVGTNNGTINLIEHDRVGEFKLNTPLPDTRIRSILRDSKGNIWIGTSVGMLLKKRSGSEKWYTTENGLPDAEVRLFFEDSNHNIWFGTRAGGLVKVIGENKFEIYDKSNLLNSDFIMSIQEDRYGNLLVGTNESGLNIIKRDGTVKYITKEDGLASNLIFNTYTDQDGVTWVVTNGGICRMVDGKFFNITAAHGLATDAPFDFLEDAYGDVWLPTSKGVVKAGKKELNDFADGTIDNINFRLFDKQDGLEVAECTGAAKSVIAGDGSIWVPALNGVFMISPQEIGYNEIPPPVFITSLTADGRKMHVKNDTLRLDANVNRIIIDYEALNYISPAKVRYKFMLSNFDKTWIKAGHERSAQYTNLQHGTYTFKVTATNEDGIWNENPASVTIIVSPHFYETPLFYLVTAIVTTLLILAAFRLSVHRVNRRNKTLTSLVEEQTSELMEINRVLEEQKEELLLQHDLLAQKNLELEKAHTEITSVNEKLTKVNSQLEDKVEERTKDLRSTLDKLRSSNEELDTFIYRASHDLKGPTASLLGLTMLGKAISNDHRYLEFFDRIEDTAYNMNGILAKLLSMHVILKTTVSYVPINMELLLSDVKSSLNTSKVRFTLQSEFDTSPTFYSDITLLTIILKNLLENSLIFRNPSKELVIRVGVEKRESMIYLSVEDNGEGIEDSIKDKIFDLFYRGSQKSKGNGLGLYLVKKSVEKLNGKAEISSEPGKYTKINIIFPAKDIS</sequence>
<evidence type="ECO:0000313" key="8">
    <source>
        <dbReference type="Proteomes" id="UP000011135"/>
    </source>
</evidence>
<reference evidence="7 8" key="1">
    <citation type="submission" date="2012-12" db="EMBL/GenBank/DDBJ databases">
        <title>Genome assembly of Fulvivirga imtechensis AK7.</title>
        <authorList>
            <person name="Nupur N."/>
            <person name="Khatri I."/>
            <person name="Kumar R."/>
            <person name="Subramanian S."/>
            <person name="Pinnaka A."/>
        </authorList>
    </citation>
    <scope>NUCLEOTIDE SEQUENCE [LARGE SCALE GENOMIC DNA]</scope>
    <source>
        <strain evidence="7 8">AK7</strain>
    </source>
</reference>
<evidence type="ECO:0000259" key="6">
    <source>
        <dbReference type="PROSITE" id="PS50109"/>
    </source>
</evidence>
<keyword evidence="5" id="KW-0812">Transmembrane</keyword>
<evidence type="ECO:0000256" key="5">
    <source>
        <dbReference type="SAM" id="Phobius"/>
    </source>
</evidence>
<feature type="domain" description="Histidine kinase" evidence="6">
    <location>
        <begin position="879"/>
        <end position="1088"/>
    </location>
</feature>
<dbReference type="InterPro" id="IPR004358">
    <property type="entry name" value="Sig_transdc_His_kin-like_C"/>
</dbReference>
<protein>
    <recommendedName>
        <fullName evidence="2">histidine kinase</fullName>
        <ecNumber evidence="2">2.7.13.3</ecNumber>
    </recommendedName>
</protein>
<dbReference type="PRINTS" id="PR00344">
    <property type="entry name" value="BCTRLSENSOR"/>
</dbReference>
<comment type="catalytic activity">
    <reaction evidence="1">
        <text>ATP + protein L-histidine = ADP + protein N-phospho-L-histidine.</text>
        <dbReference type="EC" id="2.7.13.3"/>
    </reaction>
</comment>
<evidence type="ECO:0000256" key="4">
    <source>
        <dbReference type="SAM" id="Coils"/>
    </source>
</evidence>
<dbReference type="InterPro" id="IPR003594">
    <property type="entry name" value="HATPase_dom"/>
</dbReference>
<dbReference type="Pfam" id="PF02518">
    <property type="entry name" value="HATPase_c"/>
    <property type="match status" value="1"/>
</dbReference>
<dbReference type="InterPro" id="IPR011123">
    <property type="entry name" value="Y_Y_Y"/>
</dbReference>
<keyword evidence="8" id="KW-1185">Reference proteome</keyword>
<dbReference type="Gene3D" id="1.10.287.130">
    <property type="match status" value="1"/>
</dbReference>
<dbReference type="CDD" id="cd00146">
    <property type="entry name" value="PKD"/>
    <property type="match status" value="1"/>
</dbReference>
<evidence type="ECO:0000256" key="1">
    <source>
        <dbReference type="ARBA" id="ARBA00000085"/>
    </source>
</evidence>
<feature type="transmembrane region" description="Helical" evidence="5">
    <location>
        <begin position="757"/>
        <end position="778"/>
    </location>
</feature>
<gene>
    <name evidence="7" type="ORF">C900_04149</name>
</gene>
<dbReference type="InterPro" id="IPR036890">
    <property type="entry name" value="HATPase_C_sf"/>
</dbReference>
<dbReference type="Proteomes" id="UP000011135">
    <property type="component" value="Unassembled WGS sequence"/>
</dbReference>
<dbReference type="EMBL" id="AMZN01000006">
    <property type="protein sequence ID" value="ELR73297.1"/>
    <property type="molecule type" value="Genomic_DNA"/>
</dbReference>
<dbReference type="Gene3D" id="3.30.565.10">
    <property type="entry name" value="Histidine kinase-like ATPase, C-terminal domain"/>
    <property type="match status" value="1"/>
</dbReference>
<dbReference type="Pfam" id="PF07495">
    <property type="entry name" value="Y_Y_Y"/>
    <property type="match status" value="1"/>
</dbReference>
<dbReference type="SUPFAM" id="SSF47384">
    <property type="entry name" value="Homodimeric domain of signal transducing histidine kinase"/>
    <property type="match status" value="1"/>
</dbReference>
<dbReference type="SUPFAM" id="SSF63829">
    <property type="entry name" value="Calcium-dependent phosphotriesterase"/>
    <property type="match status" value="2"/>
</dbReference>
<dbReference type="PANTHER" id="PTHR43547">
    <property type="entry name" value="TWO-COMPONENT HISTIDINE KINASE"/>
    <property type="match status" value="1"/>
</dbReference>
<dbReference type="SUPFAM" id="SSF55874">
    <property type="entry name" value="ATPase domain of HSP90 chaperone/DNA topoisomerase II/histidine kinase"/>
    <property type="match status" value="1"/>
</dbReference>
<dbReference type="RefSeq" id="WP_009577877.1">
    <property type="nucleotide sequence ID" value="NZ_AMZN01000006.1"/>
</dbReference>
<dbReference type="PANTHER" id="PTHR43547:SF2">
    <property type="entry name" value="HYBRID SIGNAL TRANSDUCTION HISTIDINE KINASE C"/>
    <property type="match status" value="1"/>
</dbReference>
<dbReference type="CDD" id="cd00075">
    <property type="entry name" value="HATPase"/>
    <property type="match status" value="1"/>
</dbReference>